<comment type="caution">
    <text evidence="8">The sequence shown here is derived from an EMBL/GenBank/DDBJ whole genome shotgun (WGS) entry which is preliminary data.</text>
</comment>
<dbReference type="InterPro" id="IPR039455">
    <property type="entry name" value="EPFL"/>
</dbReference>
<dbReference type="GO" id="GO:0005576">
    <property type="term" value="C:extracellular region"/>
    <property type="evidence" value="ECO:0007669"/>
    <property type="project" value="UniProtKB-SubCell"/>
</dbReference>
<comment type="function">
    <text evidence="7">Controls stomatal patterning.</text>
</comment>
<dbReference type="Pfam" id="PF17181">
    <property type="entry name" value="EPF"/>
    <property type="match status" value="1"/>
</dbReference>
<evidence type="ECO:0000256" key="4">
    <source>
        <dbReference type="ARBA" id="ARBA00022525"/>
    </source>
</evidence>
<dbReference type="AlphaFoldDB" id="A0A9J6A4M3"/>
<keyword evidence="9" id="KW-1185">Reference proteome</keyword>
<keyword evidence="6" id="KW-1015">Disulfide bond</keyword>
<name>A0A9J6A4M3_SOLCO</name>
<keyword evidence="5" id="KW-0732">Signal</keyword>
<evidence type="ECO:0000256" key="2">
    <source>
        <dbReference type="ARBA" id="ARBA00008127"/>
    </source>
</evidence>
<evidence type="ECO:0000256" key="6">
    <source>
        <dbReference type="ARBA" id="ARBA00023157"/>
    </source>
</evidence>
<dbReference type="PANTHER" id="PTHR33109">
    <property type="entry name" value="EPIDERMAL PATTERNING FACTOR-LIKE PROTEIN 4"/>
    <property type="match status" value="1"/>
</dbReference>
<reference evidence="8 9" key="1">
    <citation type="submission" date="2020-09" db="EMBL/GenBank/DDBJ databases">
        <title>De no assembly of potato wild relative species, Solanum commersonii.</title>
        <authorList>
            <person name="Cho K."/>
        </authorList>
    </citation>
    <scope>NUCLEOTIDE SEQUENCE [LARGE SCALE GENOMIC DNA]</scope>
    <source>
        <strain evidence="8">LZ3.2</strain>
        <tissue evidence="8">Leaf</tissue>
    </source>
</reference>
<comment type="similarity">
    <text evidence="2 7">Belongs to the plant cysteine rich small secretory peptide family. Epidermal patterning factor subfamily.</text>
</comment>
<protein>
    <recommendedName>
        <fullName evidence="7">Epidermal patterning factor-like protein</fullName>
    </recommendedName>
</protein>
<dbReference type="PANTHER" id="PTHR33109:SF3">
    <property type="entry name" value="EPIDERMAL PATTERNING FACTOR-LIKE PROTEIN"/>
    <property type="match status" value="1"/>
</dbReference>
<keyword evidence="4 7" id="KW-0964">Secreted</keyword>
<evidence type="ECO:0000256" key="3">
    <source>
        <dbReference type="ARBA" id="ARBA00022473"/>
    </source>
</evidence>
<keyword evidence="3 7" id="KW-0217">Developmental protein</keyword>
<evidence type="ECO:0000313" key="8">
    <source>
        <dbReference type="EMBL" id="KAG5619298.1"/>
    </source>
</evidence>
<gene>
    <name evidence="8" type="ORF">H5410_019122</name>
</gene>
<evidence type="ECO:0000256" key="5">
    <source>
        <dbReference type="ARBA" id="ARBA00022729"/>
    </source>
</evidence>
<dbReference type="OrthoDB" id="1276606at2759"/>
<proteinExistence type="inferred from homology"/>
<dbReference type="Proteomes" id="UP000824120">
    <property type="component" value="Chromosome 3"/>
</dbReference>
<organism evidence="8 9">
    <name type="scientific">Solanum commersonii</name>
    <name type="common">Commerson's wild potato</name>
    <name type="synonym">Commerson's nightshade</name>
    <dbReference type="NCBI Taxonomy" id="4109"/>
    <lineage>
        <taxon>Eukaryota</taxon>
        <taxon>Viridiplantae</taxon>
        <taxon>Streptophyta</taxon>
        <taxon>Embryophyta</taxon>
        <taxon>Tracheophyta</taxon>
        <taxon>Spermatophyta</taxon>
        <taxon>Magnoliopsida</taxon>
        <taxon>eudicotyledons</taxon>
        <taxon>Gunneridae</taxon>
        <taxon>Pentapetalae</taxon>
        <taxon>asterids</taxon>
        <taxon>lamiids</taxon>
        <taxon>Solanales</taxon>
        <taxon>Solanaceae</taxon>
        <taxon>Solanoideae</taxon>
        <taxon>Solaneae</taxon>
        <taxon>Solanum</taxon>
    </lineage>
</organism>
<evidence type="ECO:0000313" key="9">
    <source>
        <dbReference type="Proteomes" id="UP000824120"/>
    </source>
</evidence>
<accession>A0A9J6A4M3</accession>
<comment type="subcellular location">
    <subcellularLocation>
        <location evidence="1 7">Secreted</location>
    </subcellularLocation>
</comment>
<dbReference type="GO" id="GO:0010052">
    <property type="term" value="P:guard cell differentiation"/>
    <property type="evidence" value="ECO:0007669"/>
    <property type="project" value="UniProtKB-UniRule"/>
</dbReference>
<evidence type="ECO:0000256" key="1">
    <source>
        <dbReference type="ARBA" id="ARBA00004613"/>
    </source>
</evidence>
<evidence type="ECO:0000256" key="7">
    <source>
        <dbReference type="RuleBase" id="RU367102"/>
    </source>
</evidence>
<sequence length="250" mass="28349">MKNSALKETLSGSNRKPSSSFWIIRKTILVTVLPSRRGARVSITEFKLNRKSVAQNLKRVLPVSFQDLKQRVHREQERKKIDTLSCQNKTRTTKKNKIERKSCKGVGFLARKMQNKSSITCLRSKDFVFTNTTYRTFIASFIQTLGVQVENEVPLTSNQQSVHNKLSTNKGNMSIEGERQVKEVEENSNVSNEEMKLIGSSPPSCEHKCYGCMPCEAIQVPTNTGRVGVQYTNYEPEGWKCKCGPAFYTP</sequence>
<dbReference type="EMBL" id="JACXVP010000003">
    <property type="protein sequence ID" value="KAG5619298.1"/>
    <property type="molecule type" value="Genomic_DNA"/>
</dbReference>